<sequence length="216" mass="23911">VTAYPTGSGAIVVNSPGSGELKDGRENRWKNLGQHLQERDLATLVTYNAPRPDFQVQLEWEPYSYRGASWNKLLIESLCHTIDWALENSMQLCGNETPVIYLTGFSSGGSAVGAVSHRYPSVKRILLLSTYDSVGDPFYEGVTAFTGDIYLVYGDQDEMAGYLARILRTGKFAANSFLVREAPECGHRFDGEANTKLLTQAFHWAFEGDNSQPIDS</sequence>
<dbReference type="SUPFAM" id="SSF53474">
    <property type="entry name" value="alpha/beta-Hydrolases"/>
    <property type="match status" value="1"/>
</dbReference>
<proteinExistence type="predicted"/>
<protein>
    <recommendedName>
        <fullName evidence="2">Phospholipase/carboxylesterase/thioesterase domain-containing protein</fullName>
    </recommendedName>
</protein>
<gene>
    <name evidence="1" type="ORF">METZ01_LOCUS206235</name>
</gene>
<organism evidence="1">
    <name type="scientific">marine metagenome</name>
    <dbReference type="NCBI Taxonomy" id="408172"/>
    <lineage>
        <taxon>unclassified sequences</taxon>
        <taxon>metagenomes</taxon>
        <taxon>ecological metagenomes</taxon>
    </lineage>
</organism>
<reference evidence="1" key="1">
    <citation type="submission" date="2018-05" db="EMBL/GenBank/DDBJ databases">
        <authorList>
            <person name="Lanie J.A."/>
            <person name="Ng W.-L."/>
            <person name="Kazmierczak K.M."/>
            <person name="Andrzejewski T.M."/>
            <person name="Davidsen T.M."/>
            <person name="Wayne K.J."/>
            <person name="Tettelin H."/>
            <person name="Glass J.I."/>
            <person name="Rusch D."/>
            <person name="Podicherti R."/>
            <person name="Tsui H.-C.T."/>
            <person name="Winkler M.E."/>
        </authorList>
    </citation>
    <scope>NUCLEOTIDE SEQUENCE</scope>
</reference>
<accession>A0A382ETW5</accession>
<name>A0A382ETW5_9ZZZZ</name>
<evidence type="ECO:0008006" key="2">
    <source>
        <dbReference type="Google" id="ProtNLM"/>
    </source>
</evidence>
<dbReference type="AlphaFoldDB" id="A0A382ETW5"/>
<dbReference type="InterPro" id="IPR029058">
    <property type="entry name" value="AB_hydrolase_fold"/>
</dbReference>
<feature type="non-terminal residue" evidence="1">
    <location>
        <position position="1"/>
    </location>
</feature>
<dbReference type="Gene3D" id="3.40.50.1820">
    <property type="entry name" value="alpha/beta hydrolase"/>
    <property type="match status" value="1"/>
</dbReference>
<evidence type="ECO:0000313" key="1">
    <source>
        <dbReference type="EMBL" id="SVB53381.1"/>
    </source>
</evidence>
<dbReference type="EMBL" id="UINC01045974">
    <property type="protein sequence ID" value="SVB53381.1"/>
    <property type="molecule type" value="Genomic_DNA"/>
</dbReference>